<dbReference type="Gene3D" id="2.40.50.140">
    <property type="entry name" value="Nucleic acid-binding proteins"/>
    <property type="match status" value="1"/>
</dbReference>
<sequence>MAGTFAKKELEQKKAKARKEKAERKEQRKLNNNKGKSLDDMMVYLDENGNFTSTPPDPRRKVEINLEDIVLGAAPQGKEFDIERIGFVTFFDETKGYGFISDNLSKDNVFVHSSAASQPLKKGNKVSYERERGPKGFVAVNVKVLR</sequence>
<dbReference type="OrthoDB" id="1493235at2"/>
<feature type="compositionally biased region" description="Basic and acidic residues" evidence="1">
    <location>
        <begin position="1"/>
        <end position="29"/>
    </location>
</feature>
<dbReference type="AlphaFoldDB" id="A0A2W2BDV9"/>
<dbReference type="EMBL" id="QKTW01000022">
    <property type="protein sequence ID" value="PZF71776.1"/>
    <property type="molecule type" value="Genomic_DNA"/>
</dbReference>
<protein>
    <submittedName>
        <fullName evidence="3">Cold shock domain-containing protein</fullName>
    </submittedName>
</protein>
<evidence type="ECO:0000313" key="4">
    <source>
        <dbReference type="Proteomes" id="UP000248745"/>
    </source>
</evidence>
<evidence type="ECO:0000259" key="2">
    <source>
        <dbReference type="PROSITE" id="PS51857"/>
    </source>
</evidence>
<dbReference type="PROSITE" id="PS51857">
    <property type="entry name" value="CSD_2"/>
    <property type="match status" value="1"/>
</dbReference>
<dbReference type="GO" id="GO:0003676">
    <property type="term" value="F:nucleic acid binding"/>
    <property type="evidence" value="ECO:0007669"/>
    <property type="project" value="InterPro"/>
</dbReference>
<accession>A0A2W2BDV9</accession>
<dbReference type="RefSeq" id="WP_111000147.1">
    <property type="nucleotide sequence ID" value="NZ_QKTW01000022.1"/>
</dbReference>
<reference evidence="3 4" key="1">
    <citation type="submission" date="2018-06" db="EMBL/GenBank/DDBJ databases">
        <title>Mucibacter soli gen. nov., sp. nov., a new member of the family Chitinophagaceae producing mucin.</title>
        <authorList>
            <person name="Kim M.-K."/>
            <person name="Park S."/>
            <person name="Kim T.-S."/>
            <person name="Joung Y."/>
            <person name="Han J.-H."/>
            <person name="Kim S.B."/>
        </authorList>
    </citation>
    <scope>NUCLEOTIDE SEQUENCE [LARGE SCALE GENOMIC DNA]</scope>
    <source>
        <strain evidence="3 4">R1-15</strain>
    </source>
</reference>
<proteinExistence type="predicted"/>
<dbReference type="SMART" id="SM00357">
    <property type="entry name" value="CSP"/>
    <property type="match status" value="1"/>
</dbReference>
<dbReference type="InterPro" id="IPR011129">
    <property type="entry name" value="CSD"/>
</dbReference>
<dbReference type="CDD" id="cd04458">
    <property type="entry name" value="CSP_CDS"/>
    <property type="match status" value="1"/>
</dbReference>
<comment type="caution">
    <text evidence="3">The sequence shown here is derived from an EMBL/GenBank/DDBJ whole genome shotgun (WGS) entry which is preliminary data.</text>
</comment>
<feature type="region of interest" description="Disordered" evidence="1">
    <location>
        <begin position="1"/>
        <end position="39"/>
    </location>
</feature>
<dbReference type="InterPro" id="IPR002059">
    <property type="entry name" value="CSP_DNA-bd"/>
</dbReference>
<keyword evidence="4" id="KW-1185">Reference proteome</keyword>
<feature type="domain" description="CSD" evidence="2">
    <location>
        <begin position="83"/>
        <end position="144"/>
    </location>
</feature>
<name>A0A2W2BDV9_9BACT</name>
<dbReference type="GO" id="GO:0005829">
    <property type="term" value="C:cytosol"/>
    <property type="evidence" value="ECO:0007669"/>
    <property type="project" value="UniProtKB-ARBA"/>
</dbReference>
<dbReference type="Pfam" id="PF00313">
    <property type="entry name" value="CSD"/>
    <property type="match status" value="1"/>
</dbReference>
<evidence type="ECO:0000313" key="3">
    <source>
        <dbReference type="EMBL" id="PZF71776.1"/>
    </source>
</evidence>
<gene>
    <name evidence="3" type="ORF">DN068_17070</name>
</gene>
<dbReference type="SUPFAM" id="SSF50249">
    <property type="entry name" value="Nucleic acid-binding proteins"/>
    <property type="match status" value="1"/>
</dbReference>
<evidence type="ECO:0000256" key="1">
    <source>
        <dbReference type="SAM" id="MobiDB-lite"/>
    </source>
</evidence>
<dbReference type="InterPro" id="IPR012340">
    <property type="entry name" value="NA-bd_OB-fold"/>
</dbReference>
<dbReference type="Proteomes" id="UP000248745">
    <property type="component" value="Unassembled WGS sequence"/>
</dbReference>
<organism evidence="3 4">
    <name type="scientific">Taibaiella soli</name>
    <dbReference type="NCBI Taxonomy" id="1649169"/>
    <lineage>
        <taxon>Bacteria</taxon>
        <taxon>Pseudomonadati</taxon>
        <taxon>Bacteroidota</taxon>
        <taxon>Chitinophagia</taxon>
        <taxon>Chitinophagales</taxon>
        <taxon>Chitinophagaceae</taxon>
        <taxon>Taibaiella</taxon>
    </lineage>
</organism>